<proteinExistence type="predicted"/>
<gene>
    <name evidence="1" type="ORF">FISHEDRAFT_59403</name>
</gene>
<reference evidence="1 2" key="1">
    <citation type="journal article" date="2015" name="Fungal Genet. Biol.">
        <title>Evolution of novel wood decay mechanisms in Agaricales revealed by the genome sequences of Fistulina hepatica and Cylindrobasidium torrendii.</title>
        <authorList>
            <person name="Floudas D."/>
            <person name="Held B.W."/>
            <person name="Riley R."/>
            <person name="Nagy L.G."/>
            <person name="Koehler G."/>
            <person name="Ransdell A.S."/>
            <person name="Younus H."/>
            <person name="Chow J."/>
            <person name="Chiniquy J."/>
            <person name="Lipzen A."/>
            <person name="Tritt A."/>
            <person name="Sun H."/>
            <person name="Haridas S."/>
            <person name="LaButti K."/>
            <person name="Ohm R.A."/>
            <person name="Kues U."/>
            <person name="Blanchette R.A."/>
            <person name="Grigoriev I.V."/>
            <person name="Minto R.E."/>
            <person name="Hibbett D.S."/>
        </authorList>
    </citation>
    <scope>NUCLEOTIDE SEQUENCE [LARGE SCALE GENOMIC DNA]</scope>
    <source>
        <strain evidence="1 2">ATCC 64428</strain>
    </source>
</reference>
<dbReference type="AlphaFoldDB" id="A0A0D7AD03"/>
<name>A0A0D7AD03_9AGAR</name>
<dbReference type="Proteomes" id="UP000054144">
    <property type="component" value="Unassembled WGS sequence"/>
</dbReference>
<sequence length="568" mass="63291">MTKQDTQRLRVVEDVRCLSVNNEWTNTASIHILRKLLVSLCCSLHHIGCHCGYHDVRNISMALTPRRIASSTSFVRAVTDEPADESPRSVASLPNDSRSSMYLAMSRLPIEVWQDIFVNCLFSFRKTTPHDHFPTTSNAPLSLMSVCHSWRSIAMSLPPLWNHLSITICNKRVRPSIALISDALQRSRALPLHIYIGYQFWASHDLYNEVMVMLLAHTDRWCRVGMFVPPNYAYPLTPASQSAPWLEHLKVNVRSGTPYADVRELLALADRAPLLRKLTIFGVGDLHLHVGGAHPSAFAQITTLKMNAIPSTDAVLVVLGHCKGLVEADLALAHSSIFVGGDGSPYNAIVGPDILFTSTVRLLRLASRRDPLATVLAHLILPKLQDLQLSMLGGEFDGTAPMRPWPTQQFKSLLDRSGGTMLRRLELTGTDVGGTELCDILAHPRLRLLQALVFYSERAHQSTEAAQHRARTKQALIEALMIMPGDDEVLLPALTRLSLGRWHTKGREYSARFSEAIDEMLSSRQPPQVAPGVRTLQYVHVDFWEVKPDILGHFGLGIQHINLSALGW</sequence>
<accession>A0A0D7AD03</accession>
<protein>
    <submittedName>
        <fullName evidence="1">Uncharacterized protein</fullName>
    </submittedName>
</protein>
<dbReference type="EMBL" id="KN881928">
    <property type="protein sequence ID" value="KIY47801.1"/>
    <property type="molecule type" value="Genomic_DNA"/>
</dbReference>
<dbReference type="OrthoDB" id="2269034at2759"/>
<organism evidence="1 2">
    <name type="scientific">Fistulina hepatica ATCC 64428</name>
    <dbReference type="NCBI Taxonomy" id="1128425"/>
    <lineage>
        <taxon>Eukaryota</taxon>
        <taxon>Fungi</taxon>
        <taxon>Dikarya</taxon>
        <taxon>Basidiomycota</taxon>
        <taxon>Agaricomycotina</taxon>
        <taxon>Agaricomycetes</taxon>
        <taxon>Agaricomycetidae</taxon>
        <taxon>Agaricales</taxon>
        <taxon>Fistulinaceae</taxon>
        <taxon>Fistulina</taxon>
    </lineage>
</organism>
<evidence type="ECO:0000313" key="1">
    <source>
        <dbReference type="EMBL" id="KIY47801.1"/>
    </source>
</evidence>
<evidence type="ECO:0000313" key="2">
    <source>
        <dbReference type="Proteomes" id="UP000054144"/>
    </source>
</evidence>
<keyword evidence="2" id="KW-1185">Reference proteome</keyword>